<name>A0ABP8C372_9ACTN</name>
<keyword evidence="2" id="KW-1133">Transmembrane helix</keyword>
<evidence type="ECO:0000313" key="4">
    <source>
        <dbReference type="Proteomes" id="UP001501710"/>
    </source>
</evidence>
<dbReference type="Gene3D" id="1.10.510.10">
    <property type="entry name" value="Transferase(Phosphotransferase) domain 1"/>
    <property type="match status" value="1"/>
</dbReference>
<proteinExistence type="predicted"/>
<feature type="transmembrane region" description="Helical" evidence="2">
    <location>
        <begin position="370"/>
        <end position="395"/>
    </location>
</feature>
<dbReference type="InterPro" id="IPR011009">
    <property type="entry name" value="Kinase-like_dom_sf"/>
</dbReference>
<organism evidence="3 4">
    <name type="scientific">Actinomadura meridiana</name>
    <dbReference type="NCBI Taxonomy" id="559626"/>
    <lineage>
        <taxon>Bacteria</taxon>
        <taxon>Bacillati</taxon>
        <taxon>Actinomycetota</taxon>
        <taxon>Actinomycetes</taxon>
        <taxon>Streptosporangiales</taxon>
        <taxon>Thermomonosporaceae</taxon>
        <taxon>Actinomadura</taxon>
    </lineage>
</organism>
<dbReference type="SUPFAM" id="SSF56112">
    <property type="entry name" value="Protein kinase-like (PK-like)"/>
    <property type="match status" value="1"/>
</dbReference>
<gene>
    <name evidence="3" type="ORF">GCM10022254_33360</name>
</gene>
<keyword evidence="4" id="KW-1185">Reference proteome</keyword>
<sequence length="396" mass="42597">MRAWSDRPFGPVTPLAEVRASGARIAGENGQSTEVYESAAHPGWLVKRFKPGFPDEGPDVLDRLIGLPAAMTPAELAVVDAATCWPVSRVVSDGTTVGVVLAKAPPEFFTEVRTPFGPPECVPLSLDQLVQDDPDFYAARDLPVPDLRERCRVARSLLRVGALLERRDVVYGDWSYANLFWERGEGRVFLIDMDSCGLSSRPWVECNSWNDPAVPQGQRLTVRTDRYKVAVAVLRALTGVRGEDPHPALDALEPRLRTAPFGEALRCSLDDPPDLRPSSGELLELLESELDPRTPKRPTTPLAAPPPPQPAPAPPPTPSPAPARPARPTASAPAVSRPVREREVPAPPLGENDPFAVDFHGGGGRGAERFVVPLIIACLGALALLLLIGVASALLP</sequence>
<evidence type="ECO:0000256" key="1">
    <source>
        <dbReference type="SAM" id="MobiDB-lite"/>
    </source>
</evidence>
<feature type="region of interest" description="Disordered" evidence="1">
    <location>
        <begin position="289"/>
        <end position="352"/>
    </location>
</feature>
<protein>
    <recommendedName>
        <fullName evidence="5">Protein kinase domain-containing protein</fullName>
    </recommendedName>
</protein>
<reference evidence="4" key="1">
    <citation type="journal article" date="2019" name="Int. J. Syst. Evol. Microbiol.">
        <title>The Global Catalogue of Microorganisms (GCM) 10K type strain sequencing project: providing services to taxonomists for standard genome sequencing and annotation.</title>
        <authorList>
            <consortium name="The Broad Institute Genomics Platform"/>
            <consortium name="The Broad Institute Genome Sequencing Center for Infectious Disease"/>
            <person name="Wu L."/>
            <person name="Ma J."/>
        </authorList>
    </citation>
    <scope>NUCLEOTIDE SEQUENCE [LARGE SCALE GENOMIC DNA]</scope>
    <source>
        <strain evidence="4">JCM 17440</strain>
    </source>
</reference>
<feature type="compositionally biased region" description="Low complexity" evidence="1">
    <location>
        <begin position="326"/>
        <end position="337"/>
    </location>
</feature>
<dbReference type="EMBL" id="BAABAS010000006">
    <property type="protein sequence ID" value="GAA4232712.1"/>
    <property type="molecule type" value="Genomic_DNA"/>
</dbReference>
<dbReference type="RefSeq" id="WP_344897162.1">
    <property type="nucleotide sequence ID" value="NZ_BAABAS010000006.1"/>
</dbReference>
<comment type="caution">
    <text evidence="3">The sequence shown here is derived from an EMBL/GenBank/DDBJ whole genome shotgun (WGS) entry which is preliminary data.</text>
</comment>
<evidence type="ECO:0000313" key="3">
    <source>
        <dbReference type="EMBL" id="GAA4232712.1"/>
    </source>
</evidence>
<evidence type="ECO:0008006" key="5">
    <source>
        <dbReference type="Google" id="ProtNLM"/>
    </source>
</evidence>
<dbReference type="Proteomes" id="UP001501710">
    <property type="component" value="Unassembled WGS sequence"/>
</dbReference>
<keyword evidence="2" id="KW-0472">Membrane</keyword>
<evidence type="ECO:0000256" key="2">
    <source>
        <dbReference type="SAM" id="Phobius"/>
    </source>
</evidence>
<accession>A0ABP8C372</accession>
<keyword evidence="2" id="KW-0812">Transmembrane</keyword>
<feature type="compositionally biased region" description="Pro residues" evidence="1">
    <location>
        <begin position="303"/>
        <end position="325"/>
    </location>
</feature>